<feature type="region of interest" description="Disordered" evidence="1">
    <location>
        <begin position="68"/>
        <end position="116"/>
    </location>
</feature>
<feature type="compositionally biased region" description="Basic residues" evidence="1">
    <location>
        <begin position="130"/>
        <end position="140"/>
    </location>
</feature>
<name>A0A4T0FRC5_9BASI</name>
<evidence type="ECO:0000256" key="1">
    <source>
        <dbReference type="SAM" id="MobiDB-lite"/>
    </source>
</evidence>
<dbReference type="EMBL" id="SPNW01000014">
    <property type="protein sequence ID" value="TIA91069.1"/>
    <property type="molecule type" value="Genomic_DNA"/>
</dbReference>
<evidence type="ECO:0000313" key="2">
    <source>
        <dbReference type="EMBL" id="TIA91069.1"/>
    </source>
</evidence>
<protein>
    <submittedName>
        <fullName evidence="2">Uncharacterized protein</fullName>
    </submittedName>
</protein>
<accession>A0A4T0FRC5</accession>
<dbReference type="Proteomes" id="UP000310189">
    <property type="component" value="Unassembled WGS sequence"/>
</dbReference>
<comment type="caution">
    <text evidence="2">The sequence shown here is derived from an EMBL/GenBank/DDBJ whole genome shotgun (WGS) entry which is preliminary data.</text>
</comment>
<feature type="compositionally biased region" description="Basic and acidic residues" evidence="1">
    <location>
        <begin position="28"/>
        <end position="38"/>
    </location>
</feature>
<dbReference type="AlphaFoldDB" id="A0A4T0FRC5"/>
<organism evidence="2 3">
    <name type="scientific">Wallemia hederae</name>
    <dbReference type="NCBI Taxonomy" id="1540922"/>
    <lineage>
        <taxon>Eukaryota</taxon>
        <taxon>Fungi</taxon>
        <taxon>Dikarya</taxon>
        <taxon>Basidiomycota</taxon>
        <taxon>Wallemiomycotina</taxon>
        <taxon>Wallemiomycetes</taxon>
        <taxon>Wallemiales</taxon>
        <taxon>Wallemiaceae</taxon>
        <taxon>Wallemia</taxon>
    </lineage>
</organism>
<sequence length="152" mass="16643">MDACSPDEPLLGDRQVDDPSNTNNDAGDITHSDKPRVDAARMAQLEAYLAEKKQRKAARRFKRMLEAADSREAAVGQHRALGSLRGPPTDVGSIASSTYSCSTTNSPHDADSGSAFSLTEDDMAALKELQRKKKLQKRASKQNLRQPETLME</sequence>
<feature type="region of interest" description="Disordered" evidence="1">
    <location>
        <begin position="1"/>
        <end position="38"/>
    </location>
</feature>
<feature type="compositionally biased region" description="Polar residues" evidence="1">
    <location>
        <begin position="94"/>
        <end position="107"/>
    </location>
</feature>
<proteinExistence type="predicted"/>
<feature type="region of interest" description="Disordered" evidence="1">
    <location>
        <begin position="129"/>
        <end position="152"/>
    </location>
</feature>
<reference evidence="2 3" key="1">
    <citation type="submission" date="2019-03" db="EMBL/GenBank/DDBJ databases">
        <title>Sequencing 23 genomes of Wallemia ichthyophaga.</title>
        <authorList>
            <person name="Gostincar C."/>
        </authorList>
    </citation>
    <scope>NUCLEOTIDE SEQUENCE [LARGE SCALE GENOMIC DNA]</scope>
    <source>
        <strain evidence="2 3">EXF-5753</strain>
    </source>
</reference>
<gene>
    <name evidence="2" type="ORF">E3P99_01251</name>
</gene>
<evidence type="ECO:0000313" key="3">
    <source>
        <dbReference type="Proteomes" id="UP000310189"/>
    </source>
</evidence>
<dbReference type="OrthoDB" id="10644296at2759"/>
<keyword evidence="3" id="KW-1185">Reference proteome</keyword>